<name>A0A1L4D1G6_9BACT</name>
<reference evidence="1 2" key="1">
    <citation type="submission" date="2016-10" db="EMBL/GenBank/DDBJ databases">
        <title>Silvanigrella aquatica sp. nov., isolated from a freshwater lake located in the Black Forest, Germany, description of Silvanigrellaceae fam. nov., Silvanigrellales ord. nov., reclassification of the order Bdellovibrionales in the class Oligoflexia, reclassification of the families Bacteriovoracaceae and Halobacteriovoraceae in the new order Bacteriovoracales ord. nov., and reclassification of the family Pseudobacteriovoracaceae in the order Oligoflexiales.</title>
        <authorList>
            <person name="Hahn M.W."/>
            <person name="Schmidt J."/>
            <person name="Koll U."/>
            <person name="Rohde M."/>
            <person name="Verbag S."/>
            <person name="Pitt A."/>
            <person name="Nakai R."/>
            <person name="Naganuma T."/>
            <person name="Lang E."/>
        </authorList>
    </citation>
    <scope>NUCLEOTIDE SEQUENCE [LARGE SCALE GENOMIC DNA]</scope>
    <source>
        <strain evidence="1 2">MWH-Nonnen-W8red</strain>
    </source>
</reference>
<keyword evidence="2" id="KW-1185">Reference proteome</keyword>
<dbReference type="AlphaFoldDB" id="A0A1L4D1G6"/>
<dbReference type="EMBL" id="CP017834">
    <property type="protein sequence ID" value="APJ04037.1"/>
    <property type="molecule type" value="Genomic_DNA"/>
</dbReference>
<dbReference type="RefSeq" id="WP_148697785.1">
    <property type="nucleotide sequence ID" value="NZ_CP017834.1"/>
</dbReference>
<sequence>MMQVMITNIEEDENEAVFYKAQLLQDGKLLDGDVKFPRKLRAGEDKIGNVYELKTQNIHYMTNKHGHKSFRATPVGEHPNPVKKFMDCNRGQYCSVLPCNCLRKAG</sequence>
<organism evidence="1 2">
    <name type="scientific">Silvanigrella aquatica</name>
    <dbReference type="NCBI Taxonomy" id="1915309"/>
    <lineage>
        <taxon>Bacteria</taxon>
        <taxon>Pseudomonadati</taxon>
        <taxon>Bdellovibrionota</taxon>
        <taxon>Oligoflexia</taxon>
        <taxon>Silvanigrellales</taxon>
        <taxon>Silvanigrellaceae</taxon>
        <taxon>Silvanigrella</taxon>
    </lineage>
</organism>
<protein>
    <submittedName>
        <fullName evidence="1">Uncharacterized protein</fullName>
    </submittedName>
</protein>
<evidence type="ECO:0000313" key="2">
    <source>
        <dbReference type="Proteomes" id="UP000184731"/>
    </source>
</evidence>
<accession>A0A1L4D1G6</accession>
<evidence type="ECO:0000313" key="1">
    <source>
        <dbReference type="EMBL" id="APJ04037.1"/>
    </source>
</evidence>
<dbReference type="KEGG" id="saqi:AXG55_09005"/>
<proteinExistence type="predicted"/>
<dbReference type="Proteomes" id="UP000184731">
    <property type="component" value="Chromosome"/>
</dbReference>
<gene>
    <name evidence="1" type="ORF">AXG55_09005</name>
</gene>